<name>A0ABX2TC24_9PROT</name>
<organism evidence="3 4">
    <name type="scientific">Azospirillum oleiclasticum</name>
    <dbReference type="NCBI Taxonomy" id="2735135"/>
    <lineage>
        <taxon>Bacteria</taxon>
        <taxon>Pseudomonadati</taxon>
        <taxon>Pseudomonadota</taxon>
        <taxon>Alphaproteobacteria</taxon>
        <taxon>Rhodospirillales</taxon>
        <taxon>Azospirillaceae</taxon>
        <taxon>Azospirillum</taxon>
    </lineage>
</organism>
<dbReference type="Pfam" id="PF09617">
    <property type="entry name" value="Cas_GSU0053"/>
    <property type="match status" value="1"/>
</dbReference>
<accession>A0ABX2TC24</accession>
<keyword evidence="1" id="KW-0175">Coiled coil</keyword>
<comment type="caution">
    <text evidence="3">The sequence shown here is derived from an EMBL/GenBank/DDBJ whole genome shotgun (WGS) entry which is preliminary data.</text>
</comment>
<keyword evidence="4" id="KW-1185">Reference proteome</keyword>
<sequence length="421" mass="44396">MSPTPPSPVAPTLADLRDAVASAAAVRVVRRLGPVGDAGDPVFPPTYVIKDERGRDVPGQHLFETRRIDGAETMTVLLDSVQSQANRLEEALLAAVEDGARFPHVVVDFAAQGIDGLGAITSLDAPHRLADALLRDSLHGNTLFRASEAGRSWLSASIRDATGVFALCPASLLFGMWNSTGEGGGRGVKFARAIVSEMVGINARPGKRPSSRIDPARIERVAVYEAADRSAIAWTADEAEAAGGPDKPRPYKKKGRPSEINHGNIAPSVADGGVTIDHAVQSTVLSLAGLRRLRFPGADPAGTAARNLAARTLLAALGLLGMARLHAEDPQLRSRCLLVYEDAEPLFELVGSGGVRAAWRLPPDAALALFRQAAAAVVEAGLPWSEEPLRLTPHPRLVELIRRSRAAEAAGETEDSPADAA</sequence>
<proteinExistence type="predicted"/>
<feature type="region of interest" description="Disordered" evidence="2">
    <location>
        <begin position="239"/>
        <end position="266"/>
    </location>
</feature>
<dbReference type="EMBL" id="JABFDB010000008">
    <property type="protein sequence ID" value="NYZ20703.1"/>
    <property type="molecule type" value="Genomic_DNA"/>
</dbReference>
<protein>
    <submittedName>
        <fullName evidence="3">Type I-U CRISPR-associated protein Cas7</fullName>
    </submittedName>
</protein>
<evidence type="ECO:0000256" key="1">
    <source>
        <dbReference type="SAM" id="Coils"/>
    </source>
</evidence>
<gene>
    <name evidence="3" type="primary">cas7u</name>
    <name evidence="3" type="ORF">HND93_13365</name>
</gene>
<evidence type="ECO:0000313" key="4">
    <source>
        <dbReference type="Proteomes" id="UP000584642"/>
    </source>
</evidence>
<evidence type="ECO:0000256" key="2">
    <source>
        <dbReference type="SAM" id="MobiDB-lite"/>
    </source>
</evidence>
<reference evidence="3 4" key="1">
    <citation type="submission" date="2020-05" db="EMBL/GenBank/DDBJ databases">
        <title>Azospirillum oleiclasticum sp. nov, a nitrogen-fixing and heavy crude oil-emulsifying bacterium isolated from the crude oil of Yumen Oilfield.</title>
        <authorList>
            <person name="Wu D."/>
            <person name="Cai M."/>
            <person name="Zhang X."/>
        </authorList>
    </citation>
    <scope>NUCLEOTIDE SEQUENCE [LARGE SCALE GENOMIC DNA]</scope>
    <source>
        <strain evidence="3 4">ROY-1-1-2</strain>
    </source>
</reference>
<dbReference type="RefSeq" id="WP_180282462.1">
    <property type="nucleotide sequence ID" value="NZ_JABFDB010000008.1"/>
</dbReference>
<dbReference type="Proteomes" id="UP000584642">
    <property type="component" value="Unassembled WGS sequence"/>
</dbReference>
<evidence type="ECO:0000313" key="3">
    <source>
        <dbReference type="EMBL" id="NYZ20703.1"/>
    </source>
</evidence>
<feature type="coiled-coil region" evidence="1">
    <location>
        <begin position="71"/>
        <end position="98"/>
    </location>
</feature>
<dbReference type="InterPro" id="IPR013403">
    <property type="entry name" value="CRISPR-assoc_prot_Csb1/Cas7u"/>
</dbReference>
<dbReference type="NCBIfam" id="TIGR02570">
    <property type="entry name" value="cas7_GSU0053"/>
    <property type="match status" value="1"/>
</dbReference>